<protein>
    <submittedName>
        <fullName evidence="1">Uncharacterized protein</fullName>
    </submittedName>
</protein>
<keyword evidence="2" id="KW-1185">Reference proteome</keyword>
<sequence>MCEDQLQYGVSTYENYWFLHRSDKTYQSFLFHQLFHRSRNLQSYAHVITQARASTRRGVSTNSNIWSRKKANGI</sequence>
<proteinExistence type="predicted"/>
<gene>
    <name evidence="1" type="ORF">Glove_368g23</name>
</gene>
<organism evidence="1 2">
    <name type="scientific">Diversispora epigaea</name>
    <dbReference type="NCBI Taxonomy" id="1348612"/>
    <lineage>
        <taxon>Eukaryota</taxon>
        <taxon>Fungi</taxon>
        <taxon>Fungi incertae sedis</taxon>
        <taxon>Mucoromycota</taxon>
        <taxon>Glomeromycotina</taxon>
        <taxon>Glomeromycetes</taxon>
        <taxon>Diversisporales</taxon>
        <taxon>Diversisporaceae</taxon>
        <taxon>Diversispora</taxon>
    </lineage>
</organism>
<comment type="caution">
    <text evidence="1">The sequence shown here is derived from an EMBL/GenBank/DDBJ whole genome shotgun (WGS) entry which is preliminary data.</text>
</comment>
<dbReference type="EMBL" id="PQFF01000334">
    <property type="protein sequence ID" value="RHZ58762.1"/>
    <property type="molecule type" value="Genomic_DNA"/>
</dbReference>
<name>A0A397H6S2_9GLOM</name>
<reference evidence="1 2" key="1">
    <citation type="submission" date="2018-08" db="EMBL/GenBank/DDBJ databases">
        <title>Genome and evolution of the arbuscular mycorrhizal fungus Diversispora epigaea (formerly Glomus versiforme) and its bacterial endosymbionts.</title>
        <authorList>
            <person name="Sun X."/>
            <person name="Fei Z."/>
            <person name="Harrison M."/>
        </authorList>
    </citation>
    <scope>NUCLEOTIDE SEQUENCE [LARGE SCALE GENOMIC DNA]</scope>
    <source>
        <strain evidence="1 2">IT104</strain>
    </source>
</reference>
<evidence type="ECO:0000313" key="1">
    <source>
        <dbReference type="EMBL" id="RHZ58762.1"/>
    </source>
</evidence>
<dbReference type="AlphaFoldDB" id="A0A397H6S2"/>
<accession>A0A397H6S2</accession>
<evidence type="ECO:0000313" key="2">
    <source>
        <dbReference type="Proteomes" id="UP000266861"/>
    </source>
</evidence>
<dbReference type="Proteomes" id="UP000266861">
    <property type="component" value="Unassembled WGS sequence"/>
</dbReference>